<keyword evidence="1" id="KW-1133">Transmembrane helix</keyword>
<reference evidence="2 3" key="1">
    <citation type="submission" date="2016-04" db="EMBL/GenBank/DDBJ databases">
        <title>The genome of Intoshia linei affirms orthonectids as highly simplified spiralians.</title>
        <authorList>
            <person name="Mikhailov K.V."/>
            <person name="Slusarev G.S."/>
            <person name="Nikitin M.A."/>
            <person name="Logacheva M.D."/>
            <person name="Penin A."/>
            <person name="Aleoshin V."/>
            <person name="Panchin Y.V."/>
        </authorList>
    </citation>
    <scope>NUCLEOTIDE SEQUENCE [LARGE SCALE GENOMIC DNA]</scope>
    <source>
        <strain evidence="2">Intl2013</strain>
        <tissue evidence="2">Whole animal</tissue>
    </source>
</reference>
<evidence type="ECO:0000313" key="3">
    <source>
        <dbReference type="Proteomes" id="UP000078046"/>
    </source>
</evidence>
<keyword evidence="1" id="KW-0472">Membrane</keyword>
<evidence type="ECO:0000256" key="1">
    <source>
        <dbReference type="SAM" id="Phobius"/>
    </source>
</evidence>
<name>A0A177BAZ5_9BILA</name>
<protein>
    <submittedName>
        <fullName evidence="2">Uncharacterized protein</fullName>
    </submittedName>
</protein>
<comment type="caution">
    <text evidence="2">The sequence shown here is derived from an EMBL/GenBank/DDBJ whole genome shotgun (WGS) entry which is preliminary data.</text>
</comment>
<dbReference type="EMBL" id="LWCA01000120">
    <property type="protein sequence ID" value="OAF70701.1"/>
    <property type="molecule type" value="Genomic_DNA"/>
</dbReference>
<evidence type="ECO:0000313" key="2">
    <source>
        <dbReference type="EMBL" id="OAF70701.1"/>
    </source>
</evidence>
<keyword evidence="1" id="KW-0812">Transmembrane</keyword>
<feature type="transmembrane region" description="Helical" evidence="1">
    <location>
        <begin position="65"/>
        <end position="89"/>
    </location>
</feature>
<sequence length="440" mass="51194">MNNPLELMIYKSVYKTKLVKNVNNLIWIICVPYITLLNYILSFIQMTDKDQDNRKDDPCYERSCIIIFVIPILVVLSVIFGFIFVPLILVRMCLQIEKRRYDFEVVYSSNVTNVIESSNNSLPKNLVNDTYRKSLNNGSSLPYNVIFNIPPIEKICQTSNSTEIQVVWPKSRIHLFTSDLILHSECFNKMQNLSETEWRTRQISAILNKIWKDSPNQNDKDSIVHYFLLLQNITNNNSLGFLTRSVLNSSDTPLRCALIRGSQFSINTNFFCNESGLIFFSNLLPIVTKFIPFYNKRINIKSLFSQGFYATLHNLNDIHFNGRRNERLQKPDTNLSYYAIFHVQLEMNVTNETFIENCRTLENCVSQFEKSYNIVLFMIAGNIDSTGHVSFLKQRVICGFDYEDGFFLNKSENCAFYLKKSNSETEKTVLEIGFSKFYDC</sequence>
<dbReference type="Proteomes" id="UP000078046">
    <property type="component" value="Unassembled WGS sequence"/>
</dbReference>
<dbReference type="AlphaFoldDB" id="A0A177BAZ5"/>
<organism evidence="2 3">
    <name type="scientific">Intoshia linei</name>
    <dbReference type="NCBI Taxonomy" id="1819745"/>
    <lineage>
        <taxon>Eukaryota</taxon>
        <taxon>Metazoa</taxon>
        <taxon>Spiralia</taxon>
        <taxon>Lophotrochozoa</taxon>
        <taxon>Mesozoa</taxon>
        <taxon>Orthonectida</taxon>
        <taxon>Rhopaluridae</taxon>
        <taxon>Intoshia</taxon>
    </lineage>
</organism>
<keyword evidence="3" id="KW-1185">Reference proteome</keyword>
<gene>
    <name evidence="2" type="ORF">A3Q56_01557</name>
</gene>
<proteinExistence type="predicted"/>
<feature type="transmembrane region" description="Helical" evidence="1">
    <location>
        <begin position="25"/>
        <end position="44"/>
    </location>
</feature>
<accession>A0A177BAZ5</accession>